<keyword evidence="3" id="KW-1185">Reference proteome</keyword>
<dbReference type="Proteomes" id="UP000283087">
    <property type="component" value="Unassembled WGS sequence"/>
</dbReference>
<dbReference type="AlphaFoldDB" id="A0A430KS16"/>
<dbReference type="EMBL" id="RQXW01000005">
    <property type="protein sequence ID" value="RTE66292.1"/>
    <property type="molecule type" value="Genomic_DNA"/>
</dbReference>
<proteinExistence type="predicted"/>
<name>A0A430KS16_9GAMM</name>
<feature type="region of interest" description="Disordered" evidence="1">
    <location>
        <begin position="247"/>
        <end position="266"/>
    </location>
</feature>
<comment type="caution">
    <text evidence="2">The sequence shown here is derived from an EMBL/GenBank/DDBJ whole genome shotgun (WGS) entry which is preliminary data.</text>
</comment>
<dbReference type="RefSeq" id="WP_126157890.1">
    <property type="nucleotide sequence ID" value="NZ_RQXW01000005.1"/>
</dbReference>
<gene>
    <name evidence="2" type="ORF">EH243_06760</name>
</gene>
<organism evidence="2 3">
    <name type="scientific">Amphritea opalescens</name>
    <dbReference type="NCBI Taxonomy" id="2490544"/>
    <lineage>
        <taxon>Bacteria</taxon>
        <taxon>Pseudomonadati</taxon>
        <taxon>Pseudomonadota</taxon>
        <taxon>Gammaproteobacteria</taxon>
        <taxon>Oceanospirillales</taxon>
        <taxon>Oceanospirillaceae</taxon>
        <taxon>Amphritea</taxon>
    </lineage>
</organism>
<sequence length="266" mass="28594">MSQLLTTLIAQVRADYLDLMETGGGRYPYTTAEKLCNDQLYLEADALAQFVAEDPTLLAARRGVLVVSESEQENPSVGMIISANIAAAMMEGLIDIALESGWLSLGDDGRLQLDAEELALPELAVTDVDYSHSQTARDNLVRPGNSLLTEVMNRAESAYLERLKGAQQNPYMLALEVASEYSLFAPDDIAPLVEENPLLLGLRGDGMVDEALFEGDPPAGMIISAHLTQMVVSQLLEVAVEQGVLGTDSSGHPLLPGNDSDEPVIH</sequence>
<evidence type="ECO:0000313" key="2">
    <source>
        <dbReference type="EMBL" id="RTE66292.1"/>
    </source>
</evidence>
<accession>A0A430KS16</accession>
<protein>
    <submittedName>
        <fullName evidence="2">Uncharacterized protein</fullName>
    </submittedName>
</protein>
<reference evidence="2 3" key="1">
    <citation type="submission" date="2018-11" db="EMBL/GenBank/DDBJ databases">
        <title>The draft genome sequence of Amphritea opalescens ANRC-JH13T.</title>
        <authorList>
            <person name="Fang Z."/>
            <person name="Zhang Y."/>
            <person name="Han X."/>
        </authorList>
    </citation>
    <scope>NUCLEOTIDE SEQUENCE [LARGE SCALE GENOMIC DNA]</scope>
    <source>
        <strain evidence="2 3">ANRC-JH13</strain>
    </source>
</reference>
<dbReference type="OrthoDB" id="6086927at2"/>
<evidence type="ECO:0000256" key="1">
    <source>
        <dbReference type="SAM" id="MobiDB-lite"/>
    </source>
</evidence>
<evidence type="ECO:0000313" key="3">
    <source>
        <dbReference type="Proteomes" id="UP000283087"/>
    </source>
</evidence>